<gene>
    <name evidence="7" type="ORF">GGQ64_001043</name>
</gene>
<name>A0A7W6GHC2_9HYPH</name>
<feature type="transmembrane region" description="Helical" evidence="6">
    <location>
        <begin position="22"/>
        <end position="53"/>
    </location>
</feature>
<sequence length="201" mass="21702">MLTGLDIAGDTPLHRASARLKLILLFLAAVALFLVHSPWALAAAAIIAVGLYASTGIAPGEAVRRVRFVLFTVLLVAVANYIFHSLDDALAVLFRLGALVLLAAAVTATTTISAFMDEITRLLRPLERFGFVRAADVSLAVGLVLRFVPEILARYGDIREAHRARGLRVRPLGVLVPLIILTLKDADTIAMAIDARAFRRQ</sequence>
<comment type="similarity">
    <text evidence="2">Belongs to the CbiQ family.</text>
</comment>
<feature type="transmembrane region" description="Helical" evidence="6">
    <location>
        <begin position="89"/>
        <end position="115"/>
    </location>
</feature>
<dbReference type="CDD" id="cd16914">
    <property type="entry name" value="EcfT"/>
    <property type="match status" value="1"/>
</dbReference>
<proteinExistence type="inferred from homology"/>
<dbReference type="AlphaFoldDB" id="A0A7W6GHC2"/>
<evidence type="ECO:0000256" key="4">
    <source>
        <dbReference type="ARBA" id="ARBA00022989"/>
    </source>
</evidence>
<evidence type="ECO:0000256" key="1">
    <source>
        <dbReference type="ARBA" id="ARBA00004141"/>
    </source>
</evidence>
<dbReference type="PANTHER" id="PTHR33514:SF13">
    <property type="entry name" value="PROTEIN ABCI12, CHLOROPLASTIC"/>
    <property type="match status" value="1"/>
</dbReference>
<dbReference type="Proteomes" id="UP000574761">
    <property type="component" value="Unassembled WGS sequence"/>
</dbReference>
<protein>
    <submittedName>
        <fullName evidence="7">Biotin transport system permease protein</fullName>
    </submittedName>
</protein>
<evidence type="ECO:0000256" key="3">
    <source>
        <dbReference type="ARBA" id="ARBA00022692"/>
    </source>
</evidence>
<comment type="caution">
    <text evidence="7">The sequence shown here is derived from an EMBL/GenBank/DDBJ whole genome shotgun (WGS) entry which is preliminary data.</text>
</comment>
<keyword evidence="4 6" id="KW-1133">Transmembrane helix</keyword>
<keyword evidence="8" id="KW-1185">Reference proteome</keyword>
<reference evidence="7 8" key="1">
    <citation type="submission" date="2020-08" db="EMBL/GenBank/DDBJ databases">
        <title>Genomic Encyclopedia of Type Strains, Phase IV (KMG-IV): sequencing the most valuable type-strain genomes for metagenomic binning, comparative biology and taxonomic classification.</title>
        <authorList>
            <person name="Goeker M."/>
        </authorList>
    </citation>
    <scope>NUCLEOTIDE SEQUENCE [LARGE SCALE GENOMIC DNA]</scope>
    <source>
        <strain evidence="7 8">DSM 100211</strain>
    </source>
</reference>
<evidence type="ECO:0000256" key="2">
    <source>
        <dbReference type="ARBA" id="ARBA00008564"/>
    </source>
</evidence>
<dbReference type="EMBL" id="JACIEE010000002">
    <property type="protein sequence ID" value="MBB3975856.1"/>
    <property type="molecule type" value="Genomic_DNA"/>
</dbReference>
<dbReference type="GO" id="GO:0005886">
    <property type="term" value="C:plasma membrane"/>
    <property type="evidence" value="ECO:0007669"/>
    <property type="project" value="TreeGrafter"/>
</dbReference>
<keyword evidence="5 6" id="KW-0472">Membrane</keyword>
<evidence type="ECO:0000256" key="5">
    <source>
        <dbReference type="ARBA" id="ARBA00023136"/>
    </source>
</evidence>
<accession>A0A7W6GHC2</accession>
<organism evidence="7 8">
    <name type="scientific">Mycoplana azooxidifex</name>
    <dbReference type="NCBI Taxonomy" id="1636188"/>
    <lineage>
        <taxon>Bacteria</taxon>
        <taxon>Pseudomonadati</taxon>
        <taxon>Pseudomonadota</taxon>
        <taxon>Alphaproteobacteria</taxon>
        <taxon>Hyphomicrobiales</taxon>
        <taxon>Rhizobiaceae</taxon>
        <taxon>Mycoplana</taxon>
    </lineage>
</organism>
<evidence type="ECO:0000256" key="6">
    <source>
        <dbReference type="SAM" id="Phobius"/>
    </source>
</evidence>
<keyword evidence="3 6" id="KW-0812">Transmembrane</keyword>
<comment type="subcellular location">
    <subcellularLocation>
        <location evidence="1">Membrane</location>
        <topology evidence="1">Multi-pass membrane protein</topology>
    </subcellularLocation>
</comment>
<evidence type="ECO:0000313" key="7">
    <source>
        <dbReference type="EMBL" id="MBB3975856.1"/>
    </source>
</evidence>
<dbReference type="PANTHER" id="PTHR33514">
    <property type="entry name" value="PROTEIN ABCI12, CHLOROPLASTIC"/>
    <property type="match status" value="1"/>
</dbReference>
<evidence type="ECO:0000313" key="8">
    <source>
        <dbReference type="Proteomes" id="UP000574761"/>
    </source>
</evidence>
<feature type="transmembrane region" description="Helical" evidence="6">
    <location>
        <begin position="65"/>
        <end position="83"/>
    </location>
</feature>
<dbReference type="InterPro" id="IPR003339">
    <property type="entry name" value="ABC/ECF_trnsptr_transmembrane"/>
</dbReference>
<dbReference type="RefSeq" id="WP_183800062.1">
    <property type="nucleotide sequence ID" value="NZ_JACIEE010000002.1"/>
</dbReference>
<dbReference type="Pfam" id="PF02361">
    <property type="entry name" value="CbiQ"/>
    <property type="match status" value="1"/>
</dbReference>